<gene>
    <name evidence="2" type="ORF">TIFTF001_001974</name>
</gene>
<protein>
    <submittedName>
        <fullName evidence="2">Uncharacterized protein</fullName>
    </submittedName>
</protein>
<comment type="caution">
    <text evidence="2">The sequence shown here is derived from an EMBL/GenBank/DDBJ whole genome shotgun (WGS) entry which is preliminary data.</text>
</comment>
<sequence length="123" mass="12490">MESNQQVPLLLLAKREDEEKRRRLVCGCGGGGGFSGELRKVSVMALPMVVVTVSQFLPQVVSTMMAGHLGELSLSGAAIATSFADVTGFSVLAATVGGGRGSSTLGEGGRRPGSVAGVRGKKG</sequence>
<dbReference type="AlphaFoldDB" id="A0AA88CSB0"/>
<dbReference type="Proteomes" id="UP001187192">
    <property type="component" value="Unassembled WGS sequence"/>
</dbReference>
<name>A0AA88CSB0_FICCA</name>
<evidence type="ECO:0000313" key="2">
    <source>
        <dbReference type="EMBL" id="GMN28241.1"/>
    </source>
</evidence>
<reference evidence="2" key="1">
    <citation type="submission" date="2023-07" db="EMBL/GenBank/DDBJ databases">
        <title>draft genome sequence of fig (Ficus carica).</title>
        <authorList>
            <person name="Takahashi T."/>
            <person name="Nishimura K."/>
        </authorList>
    </citation>
    <scope>NUCLEOTIDE SEQUENCE</scope>
</reference>
<organism evidence="2 3">
    <name type="scientific">Ficus carica</name>
    <name type="common">Common fig</name>
    <dbReference type="NCBI Taxonomy" id="3494"/>
    <lineage>
        <taxon>Eukaryota</taxon>
        <taxon>Viridiplantae</taxon>
        <taxon>Streptophyta</taxon>
        <taxon>Embryophyta</taxon>
        <taxon>Tracheophyta</taxon>
        <taxon>Spermatophyta</taxon>
        <taxon>Magnoliopsida</taxon>
        <taxon>eudicotyledons</taxon>
        <taxon>Gunneridae</taxon>
        <taxon>Pentapetalae</taxon>
        <taxon>rosids</taxon>
        <taxon>fabids</taxon>
        <taxon>Rosales</taxon>
        <taxon>Moraceae</taxon>
        <taxon>Ficeae</taxon>
        <taxon>Ficus</taxon>
    </lineage>
</organism>
<evidence type="ECO:0000313" key="3">
    <source>
        <dbReference type="Proteomes" id="UP001187192"/>
    </source>
</evidence>
<keyword evidence="3" id="KW-1185">Reference proteome</keyword>
<proteinExistence type="predicted"/>
<dbReference type="EMBL" id="BTGU01000002">
    <property type="protein sequence ID" value="GMN28241.1"/>
    <property type="molecule type" value="Genomic_DNA"/>
</dbReference>
<accession>A0AA88CSB0</accession>
<feature type="region of interest" description="Disordered" evidence="1">
    <location>
        <begin position="98"/>
        <end position="123"/>
    </location>
</feature>
<evidence type="ECO:0000256" key="1">
    <source>
        <dbReference type="SAM" id="MobiDB-lite"/>
    </source>
</evidence>